<dbReference type="PROSITE" id="PS51257">
    <property type="entry name" value="PROKAR_LIPOPROTEIN"/>
    <property type="match status" value="1"/>
</dbReference>
<feature type="region of interest" description="Disordered" evidence="1">
    <location>
        <begin position="128"/>
        <end position="149"/>
    </location>
</feature>
<accession>A0A9W4K927</accession>
<comment type="caution">
    <text evidence="2">The sequence shown here is derived from an EMBL/GenBank/DDBJ whole genome shotgun (WGS) entry which is preliminary data.</text>
</comment>
<protein>
    <submittedName>
        <fullName evidence="2">Uncharacterized protein</fullName>
    </submittedName>
</protein>
<feature type="region of interest" description="Disordered" evidence="1">
    <location>
        <begin position="373"/>
        <end position="395"/>
    </location>
</feature>
<keyword evidence="3" id="KW-1185">Reference proteome</keyword>
<dbReference type="OrthoDB" id="4340895at2759"/>
<reference evidence="2" key="1">
    <citation type="submission" date="2021-07" db="EMBL/GenBank/DDBJ databases">
        <authorList>
            <person name="Branca A.L. A."/>
        </authorList>
    </citation>
    <scope>NUCLEOTIDE SEQUENCE</scope>
</reference>
<name>A0A9W4K927_9EURO</name>
<sequence length="718" mass="78906">MCKHTYHHYPSCGHISNWSMTSCQEYTNKLRLTGPERSVSCTQIKPSHDLLLSTQPSMCVQCEREWAENLSSHGGDQTQTSNSYRKIEGLGAIGNVIEVNARMVSDSTPNDRDTSSTGHSDNGQIFLSAAVGDSGNGDADSAGHSDNGQICPRAVAESESDCGGLARSDNSSRTVFNIARTNPSSPERAGDLGSFVSTIVKTSPAHLAHSACESDYAKGSVETESPDAKDAGCASPSDASSDTGSSGSSLCGSSLIRYNILKLRIDEYLEKRQRQREVGTDHKQHGAGASGVDVNAYLANVDDSYVALEDMLPPDTVDIPKADHNSSNKPSIDIDLVQQRIEATVMKRIEENKEKEARQEAISKLLDTALLQKDRDDRREQNAEQGIEEDPHLWDTESINRMWQAKNSITATSANASIPISPRTCPSPKSQPASPNRDPEPKKHMYMGSMFADEESAYQRGLREVRPYGNYSGESEGFMMAESEDDANRQGLLDPVHVRGCCAERKADFHLFYGMMHAPSELDAEKRWLEDIRRIPGEEGKFYGLLRADDLRHARAMGLTDIKHPWGCCKDGLFTMPERVRHKYTGFMSAISIEEVGYMGLCDAEPVPGGCGDYYGGTYYGYVEAYCELDAFQMGLKEPEHDGDCVGCATAEVSVSISDAGQYTYYGYMYASSEEEVVNRGLKDVRRFDTKYYGKLQAGSAEEAKAMGLFDPLRVIMN</sequence>
<dbReference type="EMBL" id="CAJVRC010000860">
    <property type="protein sequence ID" value="CAG8897668.1"/>
    <property type="molecule type" value="Genomic_DNA"/>
</dbReference>
<organism evidence="2 3">
    <name type="scientific">Penicillium egyptiacum</name>
    <dbReference type="NCBI Taxonomy" id="1303716"/>
    <lineage>
        <taxon>Eukaryota</taxon>
        <taxon>Fungi</taxon>
        <taxon>Dikarya</taxon>
        <taxon>Ascomycota</taxon>
        <taxon>Pezizomycotina</taxon>
        <taxon>Eurotiomycetes</taxon>
        <taxon>Eurotiomycetidae</taxon>
        <taxon>Eurotiales</taxon>
        <taxon>Aspergillaceae</taxon>
        <taxon>Penicillium</taxon>
    </lineage>
</organism>
<feature type="region of interest" description="Disordered" evidence="1">
    <location>
        <begin position="413"/>
        <end position="442"/>
    </location>
</feature>
<dbReference type="AlphaFoldDB" id="A0A9W4K927"/>
<feature type="compositionally biased region" description="Basic and acidic residues" evidence="1">
    <location>
        <begin position="373"/>
        <end position="382"/>
    </location>
</feature>
<evidence type="ECO:0000256" key="1">
    <source>
        <dbReference type="SAM" id="MobiDB-lite"/>
    </source>
</evidence>
<evidence type="ECO:0000313" key="3">
    <source>
        <dbReference type="Proteomes" id="UP001154252"/>
    </source>
</evidence>
<gene>
    <name evidence="2" type="ORF">PEGY_LOCUS4769</name>
</gene>
<feature type="compositionally biased region" description="Low complexity" evidence="1">
    <location>
        <begin position="234"/>
        <end position="249"/>
    </location>
</feature>
<feature type="region of interest" description="Disordered" evidence="1">
    <location>
        <begin position="218"/>
        <end position="249"/>
    </location>
</feature>
<evidence type="ECO:0000313" key="2">
    <source>
        <dbReference type="EMBL" id="CAG8897668.1"/>
    </source>
</evidence>
<dbReference type="Proteomes" id="UP001154252">
    <property type="component" value="Unassembled WGS sequence"/>
</dbReference>
<proteinExistence type="predicted"/>
<feature type="compositionally biased region" description="Low complexity" evidence="1">
    <location>
        <begin position="128"/>
        <end position="146"/>
    </location>
</feature>